<evidence type="ECO:0000256" key="3">
    <source>
        <dbReference type="ARBA" id="ARBA00005708"/>
    </source>
</evidence>
<dbReference type="Proteomes" id="UP001324270">
    <property type="component" value="Unassembled WGS sequence"/>
</dbReference>
<comment type="pathway">
    <text evidence="2 6">Cofactor biosynthesis; tetrahydrofolate biosynthesis; 2-amino-4-hydroxy-6-hydroxymethyl-7,8-dihydropteridine diphosphate from 7,8-dihydroneopterin triphosphate: step 3/4.</text>
</comment>
<evidence type="ECO:0000313" key="9">
    <source>
        <dbReference type="Proteomes" id="UP001324270"/>
    </source>
</evidence>
<evidence type="ECO:0000313" key="8">
    <source>
        <dbReference type="EMBL" id="MEB3041512.1"/>
    </source>
</evidence>
<evidence type="ECO:0000256" key="4">
    <source>
        <dbReference type="ARBA" id="ARBA00022909"/>
    </source>
</evidence>
<dbReference type="GO" id="GO:0004150">
    <property type="term" value="F:dihydroneopterin aldolase activity"/>
    <property type="evidence" value="ECO:0007669"/>
    <property type="project" value="UniProtKB-EC"/>
</dbReference>
<keyword evidence="5 6" id="KW-0456">Lyase</keyword>
<evidence type="ECO:0000259" key="7">
    <source>
        <dbReference type="SMART" id="SM00905"/>
    </source>
</evidence>
<dbReference type="InterPro" id="IPR006156">
    <property type="entry name" value="Dihydroneopterin_aldolase"/>
</dbReference>
<dbReference type="InterPro" id="IPR043133">
    <property type="entry name" value="GTP-CH-I_C/QueF"/>
</dbReference>
<feature type="domain" description="Dihydroneopterin aldolase/epimerase" evidence="7">
    <location>
        <begin position="5"/>
        <end position="117"/>
    </location>
</feature>
<comment type="caution">
    <text evidence="8">The sequence shown here is derived from an EMBL/GenBank/DDBJ whole genome shotgun (WGS) entry which is preliminary data.</text>
</comment>
<comment type="catalytic activity">
    <reaction evidence="1 6">
        <text>7,8-dihydroneopterin = 6-hydroxymethyl-7,8-dihydropterin + glycolaldehyde</text>
        <dbReference type="Rhea" id="RHEA:10540"/>
        <dbReference type="ChEBI" id="CHEBI:17001"/>
        <dbReference type="ChEBI" id="CHEBI:17071"/>
        <dbReference type="ChEBI" id="CHEBI:44841"/>
        <dbReference type="EC" id="4.1.2.25"/>
    </reaction>
</comment>
<evidence type="ECO:0000256" key="5">
    <source>
        <dbReference type="ARBA" id="ARBA00023239"/>
    </source>
</evidence>
<reference evidence="8 9" key="1">
    <citation type="submission" date="2023-12" db="EMBL/GenBank/DDBJ databases">
        <title>Genomic sequences of Capnocytophaga and Parvimonas strains.</title>
        <authorList>
            <person name="Watt R.M."/>
            <person name="Wang M."/>
            <person name="Yang T."/>
            <person name="Tong W.M."/>
        </authorList>
    </citation>
    <scope>NUCLEOTIDE SEQUENCE [LARGE SCALE GENOMIC DNA]</scope>
    <source>
        <strain evidence="8 9">CCUG 13156</strain>
    </source>
</reference>
<gene>
    <name evidence="8" type="primary">folB</name>
    <name evidence="8" type="ORF">VJJ49_12575</name>
</gene>
<dbReference type="NCBIfam" id="TIGR00525">
    <property type="entry name" value="folB"/>
    <property type="match status" value="1"/>
</dbReference>
<dbReference type="EC" id="4.1.2.25" evidence="6"/>
<sequence>MKSSITLKNVRVYAYHGCLHEEAQIGSWYQVDMTVWADLSQSIESDKLQDTIDYVRLNRIIEEQMAIRSALLEHVAGRILQAVKTEFQNIISLEIEVAKINPPTGGDLEQVSVKIIS</sequence>
<proteinExistence type="inferred from homology"/>
<comment type="similarity">
    <text evidence="3 6">Belongs to the DHNA family.</text>
</comment>
<evidence type="ECO:0000256" key="1">
    <source>
        <dbReference type="ARBA" id="ARBA00001353"/>
    </source>
</evidence>
<protein>
    <recommendedName>
        <fullName evidence="6">7,8-dihydroneopterin aldolase</fullName>
        <ecNumber evidence="6">4.1.2.25</ecNumber>
    </recommendedName>
</protein>
<dbReference type="Pfam" id="PF02152">
    <property type="entry name" value="FolB"/>
    <property type="match status" value="1"/>
</dbReference>
<dbReference type="PANTHER" id="PTHR42844:SF1">
    <property type="entry name" value="DIHYDRONEOPTERIN ALDOLASE 1-RELATED"/>
    <property type="match status" value="1"/>
</dbReference>
<dbReference type="SUPFAM" id="SSF55620">
    <property type="entry name" value="Tetrahydrobiopterin biosynthesis enzymes-like"/>
    <property type="match status" value="1"/>
</dbReference>
<dbReference type="SMART" id="SM00905">
    <property type="entry name" value="FolB"/>
    <property type="match status" value="1"/>
</dbReference>
<dbReference type="PANTHER" id="PTHR42844">
    <property type="entry name" value="DIHYDRONEOPTERIN ALDOLASE 1-RELATED"/>
    <property type="match status" value="1"/>
</dbReference>
<dbReference type="Gene3D" id="3.30.1130.10">
    <property type="match status" value="1"/>
</dbReference>
<keyword evidence="9" id="KW-1185">Reference proteome</keyword>
<keyword evidence="4 6" id="KW-0289">Folate biosynthesis</keyword>
<name>A0ABU5YCA7_9FLAO</name>
<organism evidence="8 9">
    <name type="scientific">Capnocytophaga gingivalis</name>
    <dbReference type="NCBI Taxonomy" id="1017"/>
    <lineage>
        <taxon>Bacteria</taxon>
        <taxon>Pseudomonadati</taxon>
        <taxon>Bacteroidota</taxon>
        <taxon>Flavobacteriia</taxon>
        <taxon>Flavobacteriales</taxon>
        <taxon>Flavobacteriaceae</taxon>
        <taxon>Capnocytophaga</taxon>
    </lineage>
</organism>
<evidence type="ECO:0000256" key="6">
    <source>
        <dbReference type="RuleBase" id="RU362079"/>
    </source>
</evidence>
<dbReference type="NCBIfam" id="TIGR00526">
    <property type="entry name" value="folB_dom"/>
    <property type="match status" value="1"/>
</dbReference>
<comment type="function">
    <text evidence="6">Catalyzes the conversion of 7,8-dihydroneopterin to 6-hydroxymethyl-7,8-dihydropterin.</text>
</comment>
<accession>A0ABU5YCA7</accession>
<dbReference type="RefSeq" id="WP_323980082.1">
    <property type="nucleotide sequence ID" value="NZ_JAYKBV010000023.1"/>
</dbReference>
<evidence type="ECO:0000256" key="2">
    <source>
        <dbReference type="ARBA" id="ARBA00005013"/>
    </source>
</evidence>
<dbReference type="InterPro" id="IPR006157">
    <property type="entry name" value="FolB_dom"/>
</dbReference>
<dbReference type="EMBL" id="JAYKBV010000023">
    <property type="protein sequence ID" value="MEB3041512.1"/>
    <property type="molecule type" value="Genomic_DNA"/>
</dbReference>